<dbReference type="PROSITE" id="PS51257">
    <property type="entry name" value="PROKAR_LIPOPROTEIN"/>
    <property type="match status" value="1"/>
</dbReference>
<sequence length="129" mass="14187">MNKKSLYITLAVVIGCLAIGFAAGYYYVDTETQKIISSREEIIKEKDNLIAKANEELAAQKKQIKQQKDSIAKVEKTKKAIPVQIAPKATAQAPKAKQQPAAAPAKKPNDNKPQDNKKSTPKDPKNNKK</sequence>
<accession>A0ABS3PYA2</accession>
<name>A0ABS3PYA2_9FLAO</name>
<proteinExistence type="predicted"/>
<feature type="coiled-coil region" evidence="1">
    <location>
        <begin position="43"/>
        <end position="77"/>
    </location>
</feature>
<dbReference type="RefSeq" id="WP_208058823.1">
    <property type="nucleotide sequence ID" value="NZ_JAGDYP010000005.1"/>
</dbReference>
<keyword evidence="3" id="KW-0472">Membrane</keyword>
<feature type="transmembrane region" description="Helical" evidence="3">
    <location>
        <begin position="6"/>
        <end position="28"/>
    </location>
</feature>
<comment type="caution">
    <text evidence="4">The sequence shown here is derived from an EMBL/GenBank/DDBJ whole genome shotgun (WGS) entry which is preliminary data.</text>
</comment>
<keyword evidence="1" id="KW-0175">Coiled coil</keyword>
<keyword evidence="3" id="KW-1133">Transmembrane helix</keyword>
<evidence type="ECO:0000313" key="4">
    <source>
        <dbReference type="EMBL" id="MBO1884303.1"/>
    </source>
</evidence>
<evidence type="ECO:0000256" key="2">
    <source>
        <dbReference type="SAM" id="MobiDB-lite"/>
    </source>
</evidence>
<evidence type="ECO:0000256" key="3">
    <source>
        <dbReference type="SAM" id="Phobius"/>
    </source>
</evidence>
<dbReference type="EMBL" id="JAGDYP010000005">
    <property type="protein sequence ID" value="MBO1884303.1"/>
    <property type="molecule type" value="Genomic_DNA"/>
</dbReference>
<gene>
    <name evidence="4" type="ORF">J4N46_07680</name>
</gene>
<feature type="compositionally biased region" description="Basic and acidic residues" evidence="2">
    <location>
        <begin position="107"/>
        <end position="129"/>
    </location>
</feature>
<evidence type="ECO:0000256" key="1">
    <source>
        <dbReference type="SAM" id="Coils"/>
    </source>
</evidence>
<keyword evidence="3" id="KW-0812">Transmembrane</keyword>
<dbReference type="Proteomes" id="UP000681610">
    <property type="component" value="Unassembled WGS sequence"/>
</dbReference>
<feature type="compositionally biased region" description="Low complexity" evidence="2">
    <location>
        <begin position="86"/>
        <end position="106"/>
    </location>
</feature>
<keyword evidence="5" id="KW-1185">Reference proteome</keyword>
<organism evidence="4 5">
    <name type="scientific">Capnocytophaga bilenii</name>
    <dbReference type="NCBI Taxonomy" id="2819369"/>
    <lineage>
        <taxon>Bacteria</taxon>
        <taxon>Pseudomonadati</taxon>
        <taxon>Bacteroidota</taxon>
        <taxon>Flavobacteriia</taxon>
        <taxon>Flavobacteriales</taxon>
        <taxon>Flavobacteriaceae</taxon>
        <taxon>Capnocytophaga</taxon>
    </lineage>
</organism>
<protein>
    <submittedName>
        <fullName evidence="4">Uncharacterized protein</fullName>
    </submittedName>
</protein>
<evidence type="ECO:0000313" key="5">
    <source>
        <dbReference type="Proteomes" id="UP000681610"/>
    </source>
</evidence>
<reference evidence="4 5" key="1">
    <citation type="submission" date="2021-03" db="EMBL/GenBank/DDBJ databases">
        <title>Isolation and description of Capnocytophaga bilenii sp. nov., a novel Capnocytophaga species, isolated from a gingivitis subject.</title>
        <authorList>
            <person name="Antezack A."/>
            <person name="Monnet-Corti V."/>
            <person name="La Scola B."/>
        </authorList>
    </citation>
    <scope>NUCLEOTIDE SEQUENCE [LARGE SCALE GENOMIC DNA]</scope>
    <source>
        <strain evidence="4 5">Marseille-Q4570</strain>
    </source>
</reference>
<feature type="region of interest" description="Disordered" evidence="2">
    <location>
        <begin position="83"/>
        <end position="129"/>
    </location>
</feature>